<evidence type="ECO:0000313" key="7">
    <source>
        <dbReference type="Proteomes" id="UP000242515"/>
    </source>
</evidence>
<dbReference type="AlphaFoldDB" id="A0A1H9FGY9"/>
<dbReference type="GO" id="GO:0046872">
    <property type="term" value="F:metal ion binding"/>
    <property type="evidence" value="ECO:0007669"/>
    <property type="project" value="UniProtKB-KW"/>
</dbReference>
<comment type="catalytic activity">
    <reaction evidence="5">
        <text>(6S)-5-formyl-5,6,7,8-tetrahydrofolate + ATP = (6R)-5,10-methenyltetrahydrofolate + ADP + phosphate</text>
        <dbReference type="Rhea" id="RHEA:10488"/>
        <dbReference type="ChEBI" id="CHEBI:30616"/>
        <dbReference type="ChEBI" id="CHEBI:43474"/>
        <dbReference type="ChEBI" id="CHEBI:57455"/>
        <dbReference type="ChEBI" id="CHEBI:57457"/>
        <dbReference type="ChEBI" id="CHEBI:456216"/>
        <dbReference type="EC" id="6.3.3.2"/>
    </reaction>
</comment>
<dbReference type="GO" id="GO:0005524">
    <property type="term" value="F:ATP binding"/>
    <property type="evidence" value="ECO:0007669"/>
    <property type="project" value="UniProtKB-KW"/>
</dbReference>
<proteinExistence type="inferred from homology"/>
<dbReference type="Gene3D" id="3.40.50.10420">
    <property type="entry name" value="NagB/RpiA/CoA transferase-like"/>
    <property type="match status" value="1"/>
</dbReference>
<comment type="cofactor">
    <cofactor evidence="5">
        <name>Mg(2+)</name>
        <dbReference type="ChEBI" id="CHEBI:18420"/>
    </cofactor>
</comment>
<gene>
    <name evidence="6" type="ORF">SAMN05216522_102316</name>
</gene>
<accession>A0A1H9FGY9</accession>
<dbReference type="EMBL" id="FOGC01000002">
    <property type="protein sequence ID" value="SEQ37231.1"/>
    <property type="molecule type" value="Genomic_DNA"/>
</dbReference>
<dbReference type="PANTHER" id="PTHR23407">
    <property type="entry name" value="ATPASE INHIBITOR/5-FORMYLTETRAHYDROFOLATE CYCLO-LIGASE"/>
    <property type="match status" value="1"/>
</dbReference>
<dbReference type="NCBIfam" id="TIGR02727">
    <property type="entry name" value="MTHFS_bact"/>
    <property type="match status" value="1"/>
</dbReference>
<dbReference type="EC" id="6.3.3.2" evidence="5"/>
<dbReference type="GO" id="GO:0030272">
    <property type="term" value="F:5-formyltetrahydrofolate cyclo-ligase activity"/>
    <property type="evidence" value="ECO:0007669"/>
    <property type="project" value="UniProtKB-EC"/>
</dbReference>
<evidence type="ECO:0000256" key="5">
    <source>
        <dbReference type="RuleBase" id="RU361279"/>
    </source>
</evidence>
<evidence type="ECO:0000256" key="2">
    <source>
        <dbReference type="ARBA" id="ARBA00022741"/>
    </source>
</evidence>
<evidence type="ECO:0000256" key="4">
    <source>
        <dbReference type="PIRSR" id="PIRSR006806-1"/>
    </source>
</evidence>
<keyword evidence="5" id="KW-0460">Magnesium</keyword>
<reference evidence="7" key="1">
    <citation type="submission" date="2016-10" db="EMBL/GenBank/DDBJ databases">
        <authorList>
            <person name="Varghese N."/>
            <person name="Submissions S."/>
        </authorList>
    </citation>
    <scope>NUCLEOTIDE SEQUENCE [LARGE SCALE GENOMIC DNA]</scope>
    <source>
        <strain evidence="7">8N4</strain>
    </source>
</reference>
<dbReference type="OrthoDB" id="9801938at2"/>
<protein>
    <recommendedName>
        <fullName evidence="5">5-formyltetrahydrofolate cyclo-ligase</fullName>
        <ecNumber evidence="5">6.3.3.2</ecNumber>
    </recommendedName>
</protein>
<feature type="binding site" evidence="4">
    <location>
        <begin position="9"/>
        <end position="13"/>
    </location>
    <ligand>
        <name>ATP</name>
        <dbReference type="ChEBI" id="CHEBI:30616"/>
    </ligand>
</feature>
<dbReference type="InterPro" id="IPR037171">
    <property type="entry name" value="NagB/RpiA_transferase-like"/>
</dbReference>
<sequence>MDSPLHQQRQALRQHMRRLRRSLSESQQFQASQQLAEHAILYSVIEQSQRIALFLSMDGEINTRPLIARLWHLGKSVYLPRIDPTQPTSLLFQRFTPQTNLVKHRLGMFEPEENADEICSFTELDMVIVPLVAFDSTGQRLGMGGGFYDRLLAGWQKTSVFPIGVAHDCQHQENLPIESWDIPLPAVITPNKLWQWPDKEA</sequence>
<dbReference type="InterPro" id="IPR002698">
    <property type="entry name" value="FTHF_cligase"/>
</dbReference>
<dbReference type="RefSeq" id="WP_092673312.1">
    <property type="nucleotide sequence ID" value="NZ_FOGC01000002.1"/>
</dbReference>
<dbReference type="PANTHER" id="PTHR23407:SF1">
    <property type="entry name" value="5-FORMYLTETRAHYDROFOLATE CYCLO-LIGASE"/>
    <property type="match status" value="1"/>
</dbReference>
<dbReference type="PIRSF" id="PIRSF006806">
    <property type="entry name" value="FTHF_cligase"/>
    <property type="match status" value="1"/>
</dbReference>
<evidence type="ECO:0000313" key="6">
    <source>
        <dbReference type="EMBL" id="SEQ37231.1"/>
    </source>
</evidence>
<dbReference type="SUPFAM" id="SSF100950">
    <property type="entry name" value="NagB/RpiA/CoA transferase-like"/>
    <property type="match status" value="1"/>
</dbReference>
<dbReference type="Pfam" id="PF01812">
    <property type="entry name" value="5-FTHF_cyc-lig"/>
    <property type="match status" value="1"/>
</dbReference>
<keyword evidence="2 4" id="KW-0547">Nucleotide-binding</keyword>
<organism evidence="6 7">
    <name type="scientific">Rosenbergiella nectarea</name>
    <dbReference type="NCBI Taxonomy" id="988801"/>
    <lineage>
        <taxon>Bacteria</taxon>
        <taxon>Pseudomonadati</taxon>
        <taxon>Pseudomonadota</taxon>
        <taxon>Gammaproteobacteria</taxon>
        <taxon>Enterobacterales</taxon>
        <taxon>Erwiniaceae</taxon>
        <taxon>Rosenbergiella</taxon>
    </lineage>
</organism>
<keyword evidence="3 4" id="KW-0067">ATP-binding</keyword>
<dbReference type="Proteomes" id="UP000242515">
    <property type="component" value="Unassembled WGS sequence"/>
</dbReference>
<comment type="similarity">
    <text evidence="1 5">Belongs to the 5-formyltetrahydrofolate cyclo-ligase family.</text>
</comment>
<dbReference type="GO" id="GO:0035999">
    <property type="term" value="P:tetrahydrofolate interconversion"/>
    <property type="evidence" value="ECO:0007669"/>
    <property type="project" value="TreeGrafter"/>
</dbReference>
<dbReference type="STRING" id="988801.SAMN05216522_102316"/>
<keyword evidence="5" id="KW-0479">Metal-binding</keyword>
<feature type="binding site" evidence="4">
    <location>
        <position position="60"/>
    </location>
    <ligand>
        <name>substrate</name>
    </ligand>
</feature>
<dbReference type="InterPro" id="IPR024185">
    <property type="entry name" value="FTHF_cligase-like_sf"/>
</dbReference>
<feature type="binding site" evidence="4">
    <location>
        <position position="55"/>
    </location>
    <ligand>
        <name>substrate</name>
    </ligand>
</feature>
<evidence type="ECO:0000256" key="3">
    <source>
        <dbReference type="ARBA" id="ARBA00022840"/>
    </source>
</evidence>
<feature type="binding site" evidence="4">
    <location>
        <begin position="140"/>
        <end position="148"/>
    </location>
    <ligand>
        <name>ATP</name>
        <dbReference type="ChEBI" id="CHEBI:30616"/>
    </ligand>
</feature>
<dbReference type="GO" id="GO:0009396">
    <property type="term" value="P:folic acid-containing compound biosynthetic process"/>
    <property type="evidence" value="ECO:0007669"/>
    <property type="project" value="TreeGrafter"/>
</dbReference>
<name>A0A1H9FGY9_9GAMM</name>
<evidence type="ECO:0000256" key="1">
    <source>
        <dbReference type="ARBA" id="ARBA00010638"/>
    </source>
</evidence>
<keyword evidence="6" id="KW-0436">Ligase</keyword>
<keyword evidence="7" id="KW-1185">Reference proteome</keyword>